<name>A0A0H5BFU1_BLAVI</name>
<accession>A0A0H5BFU1</accession>
<reference evidence="3" key="3">
    <citation type="journal article" date="2016" name="Genome Announc.">
        <title>Revised genome sequence of the purple photosynthetic bacterium Blastochloris viridis.</title>
        <authorList>
            <person name="Liu L.N."/>
            <person name="Faulkner M."/>
            <person name="Liu X."/>
            <person name="Huang F."/>
            <person name="Darby A.C."/>
            <person name="Hall N."/>
        </authorList>
    </citation>
    <scope>NUCLEOTIDE SEQUENCE [LARGE SCALE GENOMIC DNA]</scope>
    <source>
        <strain evidence="3">ATCC 19567 / DSM 133 / F</strain>
    </source>
</reference>
<dbReference type="EMBL" id="LN907867">
    <property type="protein sequence ID" value="CUU41727.1"/>
    <property type="molecule type" value="Genomic_DNA"/>
</dbReference>
<dbReference type="NCBIfam" id="TIGR03293">
    <property type="entry name" value="PhnG_redo"/>
    <property type="match status" value="1"/>
</dbReference>
<dbReference type="Pfam" id="PF06754">
    <property type="entry name" value="PhnG"/>
    <property type="match status" value="1"/>
</dbReference>
<protein>
    <submittedName>
        <fullName evidence="1">PhnG protein</fullName>
    </submittedName>
    <submittedName>
        <fullName evidence="2">Phosphonate C-P lyase system protein PhnG</fullName>
    </submittedName>
</protein>
<dbReference type="EMBL" id="AP014854">
    <property type="protein sequence ID" value="BAS01073.1"/>
    <property type="molecule type" value="Genomic_DNA"/>
</dbReference>
<dbReference type="OrthoDB" id="530475at2"/>
<dbReference type="AlphaFoldDB" id="A0A0H5BFU1"/>
<dbReference type="KEGG" id="bvr:BVIR_1278"/>
<evidence type="ECO:0000313" key="1">
    <source>
        <dbReference type="EMBL" id="BAS01073.1"/>
    </source>
</evidence>
<keyword evidence="3" id="KW-1185">Reference proteome</keyword>
<dbReference type="Proteomes" id="UP000065734">
    <property type="component" value="Chromosome I"/>
</dbReference>
<dbReference type="GO" id="GO:0019634">
    <property type="term" value="P:organic phosphonate metabolic process"/>
    <property type="evidence" value="ECO:0007669"/>
    <property type="project" value="InterPro"/>
</dbReference>
<reference evidence="2" key="2">
    <citation type="submission" date="2015-11" db="EMBL/GenBank/DDBJ databases">
        <authorList>
            <person name="Zhang Y."/>
            <person name="Guo Z."/>
        </authorList>
    </citation>
    <scope>NUCLEOTIDE SEQUENCE</scope>
    <source>
        <strain evidence="2">1</strain>
    </source>
</reference>
<evidence type="ECO:0000313" key="2">
    <source>
        <dbReference type="EMBL" id="CUU41727.1"/>
    </source>
</evidence>
<sequence>MPNAQDFERDRRFAMAVLATAEVGELEAAWAAWPEPPAVEDLRRPGCGLAMVRGRIGGDGAPFNLGEATVTRAAVRLPSGHIGHAYVLGRVARKAWLAAVFDALWQDIATRPRVERDVLAPARARAAAAAGRAAAEAAATRVAFFTVTRGDNQDSAS</sequence>
<evidence type="ECO:0000313" key="3">
    <source>
        <dbReference type="Proteomes" id="UP000065734"/>
    </source>
</evidence>
<dbReference type="InterPro" id="IPR009609">
    <property type="entry name" value="Phosphonate_metab_PhnG"/>
</dbReference>
<gene>
    <name evidence="1" type="ORF">BV133_3479</name>
    <name evidence="2" type="ORF">BVIRIDIS_07220</name>
</gene>
<dbReference type="PATRIC" id="fig|1079.6.peg.1328"/>
<dbReference type="STRING" id="1079.BVIR_1278"/>
<organism evidence="2 3">
    <name type="scientific">Blastochloris viridis</name>
    <name type="common">Rhodopseudomonas viridis</name>
    <dbReference type="NCBI Taxonomy" id="1079"/>
    <lineage>
        <taxon>Bacteria</taxon>
        <taxon>Pseudomonadati</taxon>
        <taxon>Pseudomonadota</taxon>
        <taxon>Alphaproteobacteria</taxon>
        <taxon>Hyphomicrobiales</taxon>
        <taxon>Blastochloridaceae</taxon>
        <taxon>Blastochloris</taxon>
    </lineage>
</organism>
<keyword evidence="2" id="KW-0456">Lyase</keyword>
<proteinExistence type="predicted"/>
<dbReference type="GO" id="GO:0015716">
    <property type="term" value="P:organic phosphonate transport"/>
    <property type="evidence" value="ECO:0007669"/>
    <property type="project" value="InterPro"/>
</dbReference>
<dbReference type="GO" id="GO:0016829">
    <property type="term" value="F:lyase activity"/>
    <property type="evidence" value="ECO:0007669"/>
    <property type="project" value="UniProtKB-KW"/>
</dbReference>
<reference evidence="1" key="1">
    <citation type="journal article" date="2015" name="Genome Announc.">
        <title>Complete Genome Sequence of the Bacteriochlorophyll b-Producing Photosynthetic Bacterium Blastochloris viridis.</title>
        <authorList>
            <person name="Tsukatani Y."/>
            <person name="Hirose Y."/>
            <person name="Harada J."/>
            <person name="Misawa N."/>
            <person name="Mori K."/>
            <person name="Inoue K."/>
            <person name="Tamiaki H."/>
        </authorList>
    </citation>
    <scope>NUCLEOTIDE SEQUENCE [LARGE SCALE GENOMIC DNA]</scope>
    <source>
        <strain evidence="1">DSM 133</strain>
    </source>
</reference>